<accession>A0A2W2CW69</accession>
<keyword evidence="2" id="KW-1185">Reference proteome</keyword>
<dbReference type="AlphaFoldDB" id="A0A2W2CW69"/>
<sequence length="109" mass="10893">MPGYLLTTATVATCPHGGSASFTASQDRVLADGAPVLVVSDSTTIAGCPFMVGNVASPCTTVRWQAPAVRVTAGDPVLLDTSVGLCLSAASAPQGTLQISTNQSKVEGT</sequence>
<protein>
    <recommendedName>
        <fullName evidence="3">DUF4280 domain-containing protein</fullName>
    </recommendedName>
</protein>
<dbReference type="Proteomes" id="UP000248749">
    <property type="component" value="Unassembled WGS sequence"/>
</dbReference>
<evidence type="ECO:0000313" key="2">
    <source>
        <dbReference type="Proteomes" id="UP000248749"/>
    </source>
</evidence>
<comment type="caution">
    <text evidence="1">The sequence shown here is derived from an EMBL/GenBank/DDBJ whole genome shotgun (WGS) entry which is preliminary data.</text>
</comment>
<evidence type="ECO:0000313" key="1">
    <source>
        <dbReference type="EMBL" id="PZF95818.1"/>
    </source>
</evidence>
<name>A0A2W2CW69_9ACTN</name>
<dbReference type="EMBL" id="POUB01000122">
    <property type="protein sequence ID" value="PZF95818.1"/>
    <property type="molecule type" value="Genomic_DNA"/>
</dbReference>
<organism evidence="1 2">
    <name type="scientific">Micromonospora deserti</name>
    <dbReference type="NCBI Taxonomy" id="2070366"/>
    <lineage>
        <taxon>Bacteria</taxon>
        <taxon>Bacillati</taxon>
        <taxon>Actinomycetota</taxon>
        <taxon>Actinomycetes</taxon>
        <taxon>Micromonosporales</taxon>
        <taxon>Micromonosporaceae</taxon>
        <taxon>Micromonospora</taxon>
    </lineage>
</organism>
<dbReference type="OrthoDB" id="675629at2"/>
<dbReference type="RefSeq" id="WP_111135361.1">
    <property type="nucleotide sequence ID" value="NZ_POUB01000122.1"/>
</dbReference>
<proteinExistence type="predicted"/>
<reference evidence="1 2" key="1">
    <citation type="submission" date="2018-01" db="EMBL/GenBank/DDBJ databases">
        <title>Draft genome sequence of Salinispora sp. 13K206.</title>
        <authorList>
            <person name="Sahin N."/>
            <person name="Saygin H."/>
            <person name="Ay H."/>
        </authorList>
    </citation>
    <scope>NUCLEOTIDE SEQUENCE [LARGE SCALE GENOMIC DNA]</scope>
    <source>
        <strain evidence="1 2">13K206</strain>
    </source>
</reference>
<evidence type="ECO:0008006" key="3">
    <source>
        <dbReference type="Google" id="ProtNLM"/>
    </source>
</evidence>
<gene>
    <name evidence="1" type="ORF">C1I99_17840</name>
</gene>